<dbReference type="InterPro" id="IPR029058">
    <property type="entry name" value="AB_hydrolase_fold"/>
</dbReference>
<name>A0A143YXG4_9LACT</name>
<dbReference type="STRING" id="140314.SAMN04488076_11729"/>
<dbReference type="Pfam" id="PF00756">
    <property type="entry name" value="Esterase"/>
    <property type="match status" value="1"/>
</dbReference>
<evidence type="ECO:0000313" key="1">
    <source>
        <dbReference type="EMBL" id="CZR01231.1"/>
    </source>
</evidence>
<gene>
    <name evidence="1" type="ORF">Tpal_2621</name>
</gene>
<dbReference type="RefSeq" id="WP_087034125.1">
    <property type="nucleotide sequence ID" value="NZ_FJNE01000010.1"/>
</dbReference>
<dbReference type="InterPro" id="IPR000801">
    <property type="entry name" value="Esterase-like"/>
</dbReference>
<dbReference type="Proteomes" id="UP000242754">
    <property type="component" value="Unassembled WGS sequence"/>
</dbReference>
<dbReference type="InterPro" id="IPR050583">
    <property type="entry name" value="Mycobacterial_A85_antigen"/>
</dbReference>
<accession>A0A143YXG4</accession>
<protein>
    <submittedName>
        <fullName evidence="1">Alpha/beta hydrolase fold</fullName>
    </submittedName>
</protein>
<dbReference type="OrthoDB" id="9803578at2"/>
<dbReference type="Gene3D" id="3.40.50.1820">
    <property type="entry name" value="alpha/beta hydrolase"/>
    <property type="match status" value="1"/>
</dbReference>
<keyword evidence="1" id="KW-0378">Hydrolase</keyword>
<dbReference type="GO" id="GO:0016747">
    <property type="term" value="F:acyltransferase activity, transferring groups other than amino-acyl groups"/>
    <property type="evidence" value="ECO:0007669"/>
    <property type="project" value="TreeGrafter"/>
</dbReference>
<dbReference type="GO" id="GO:0016787">
    <property type="term" value="F:hydrolase activity"/>
    <property type="evidence" value="ECO:0007669"/>
    <property type="project" value="UniProtKB-KW"/>
</dbReference>
<keyword evidence="2" id="KW-1185">Reference proteome</keyword>
<reference evidence="1 2" key="1">
    <citation type="submission" date="2016-02" db="EMBL/GenBank/DDBJ databases">
        <authorList>
            <person name="Wen L."/>
            <person name="He K."/>
            <person name="Yang H."/>
        </authorList>
    </citation>
    <scope>NUCLEOTIDE SEQUENCE [LARGE SCALE GENOMIC DNA]</scope>
    <source>
        <strain evidence="1">Trichococcus palustris</strain>
    </source>
</reference>
<dbReference type="SUPFAM" id="SSF53474">
    <property type="entry name" value="alpha/beta-Hydrolases"/>
    <property type="match status" value="1"/>
</dbReference>
<proteinExistence type="predicted"/>
<sequence length="259" mass="29153">MAIITVNFQSQALGRKVTFSAIIPLQAQGSHEGTGEREPLKTIYLLHGYQGDHNDWMMKTNIEQLADIYRFAVIMPAGENSFYVNQSTGGHYATYVGEELVRVTRELFPLSHKREDTSIVGLSMGGYGALRNGLKNLNTFGQIAAFSSVILTKSERIVKDNPVARIPMLESIVGSNDIKDLGLENDLVQIVHDAQEKGTMPAIFLACGTEDALCDDNQAFHEFLLEENVEHQYIAYPGEHDWDFWKMTIEQIFPWLLNR</sequence>
<evidence type="ECO:0000313" key="2">
    <source>
        <dbReference type="Proteomes" id="UP000242754"/>
    </source>
</evidence>
<dbReference type="PANTHER" id="PTHR48098:SF1">
    <property type="entry name" value="DIACYLGLYCEROL ACYLTRANSFERASE_MYCOLYLTRANSFERASE AG85A"/>
    <property type="match status" value="1"/>
</dbReference>
<dbReference type="AlphaFoldDB" id="A0A143YXG4"/>
<organism evidence="1 2">
    <name type="scientific">Trichococcus palustris</name>
    <dbReference type="NCBI Taxonomy" id="140314"/>
    <lineage>
        <taxon>Bacteria</taxon>
        <taxon>Bacillati</taxon>
        <taxon>Bacillota</taxon>
        <taxon>Bacilli</taxon>
        <taxon>Lactobacillales</taxon>
        <taxon>Carnobacteriaceae</taxon>
        <taxon>Trichococcus</taxon>
    </lineage>
</organism>
<dbReference type="PANTHER" id="PTHR48098">
    <property type="entry name" value="ENTEROCHELIN ESTERASE-RELATED"/>
    <property type="match status" value="1"/>
</dbReference>
<dbReference type="EMBL" id="FJNE01000010">
    <property type="protein sequence ID" value="CZR01231.1"/>
    <property type="molecule type" value="Genomic_DNA"/>
</dbReference>